<reference evidence="3" key="1">
    <citation type="journal article" date="2014" name="Proc. Natl. Acad. Sci. U.S.A.">
        <title>Extensive sampling of basidiomycete genomes demonstrates inadequacy of the white-rot/brown-rot paradigm for wood decay fungi.</title>
        <authorList>
            <person name="Riley R."/>
            <person name="Salamov A.A."/>
            <person name="Brown D.W."/>
            <person name="Nagy L.G."/>
            <person name="Floudas D."/>
            <person name="Held B.W."/>
            <person name="Levasseur A."/>
            <person name="Lombard V."/>
            <person name="Morin E."/>
            <person name="Otillar R."/>
            <person name="Lindquist E.A."/>
            <person name="Sun H."/>
            <person name="LaButti K.M."/>
            <person name="Schmutz J."/>
            <person name="Jabbour D."/>
            <person name="Luo H."/>
            <person name="Baker S.E."/>
            <person name="Pisabarro A.G."/>
            <person name="Walton J.D."/>
            <person name="Blanchette R.A."/>
            <person name="Henrissat B."/>
            <person name="Martin F."/>
            <person name="Cullen D."/>
            <person name="Hibbett D.S."/>
            <person name="Grigoriev I.V."/>
        </authorList>
    </citation>
    <scope>NUCLEOTIDE SEQUENCE [LARGE SCALE GENOMIC DNA]</scope>
    <source>
        <strain evidence="3">FD-172 SS1</strain>
    </source>
</reference>
<evidence type="ECO:0000313" key="2">
    <source>
        <dbReference type="EMBL" id="KDQ17653.1"/>
    </source>
</evidence>
<dbReference type="HOGENOM" id="CLU_1371989_0_0_1"/>
<dbReference type="EMBL" id="KL198023">
    <property type="protein sequence ID" value="KDQ17653.1"/>
    <property type="molecule type" value="Genomic_DNA"/>
</dbReference>
<proteinExistence type="predicted"/>
<evidence type="ECO:0000313" key="3">
    <source>
        <dbReference type="Proteomes" id="UP000027195"/>
    </source>
</evidence>
<protein>
    <recommendedName>
        <fullName evidence="1">DUF6593 domain-containing protein</fullName>
    </recommendedName>
</protein>
<organism evidence="2 3">
    <name type="scientific">Botryobasidium botryosum (strain FD-172 SS1)</name>
    <dbReference type="NCBI Taxonomy" id="930990"/>
    <lineage>
        <taxon>Eukaryota</taxon>
        <taxon>Fungi</taxon>
        <taxon>Dikarya</taxon>
        <taxon>Basidiomycota</taxon>
        <taxon>Agaricomycotina</taxon>
        <taxon>Agaricomycetes</taxon>
        <taxon>Cantharellales</taxon>
        <taxon>Botryobasidiaceae</taxon>
        <taxon>Botryobasidium</taxon>
    </lineage>
</organism>
<keyword evidence="3" id="KW-1185">Reference proteome</keyword>
<dbReference type="AlphaFoldDB" id="A0A067MPG9"/>
<dbReference type="InterPro" id="IPR046528">
    <property type="entry name" value="DUF6593"/>
</dbReference>
<feature type="domain" description="DUF6593" evidence="1">
    <location>
        <begin position="52"/>
        <end position="216"/>
    </location>
</feature>
<name>A0A067MPG9_BOTB1</name>
<dbReference type="Pfam" id="PF20236">
    <property type="entry name" value="DUF6593"/>
    <property type="match status" value="1"/>
</dbReference>
<dbReference type="InParanoid" id="A0A067MPG9"/>
<dbReference type="OrthoDB" id="3360976at2759"/>
<accession>A0A067MPG9</accession>
<gene>
    <name evidence="2" type="ORF">BOTBODRAFT_29813</name>
</gene>
<evidence type="ECO:0000259" key="1">
    <source>
        <dbReference type="Pfam" id="PF20236"/>
    </source>
</evidence>
<dbReference type="Proteomes" id="UP000027195">
    <property type="component" value="Unassembled WGS sequence"/>
</dbReference>
<sequence>MDRSTAAEPKRGPKNRLLGLLGHGIFSTTSSANEPPMPSQVANSLAFYFSKNSARNTVITGASVIYHVNTPTELLYKGDRITTITRVGRDGRSTIVGEFIWNVYSSTMVRFGGDDEWIPMREFLKPPQDGGAWNPARSFSGSTGIKYKWNEQGQKKVLTLTLDKDPTALLAVLHPPKYNLIRQEVRKAYLEISPAVENSLDVIIVSLLLIERKRREAEDNHGVPV</sequence>